<keyword evidence="9 11" id="KW-0233">DNA recombination</keyword>
<keyword evidence="15" id="KW-1185">Reference proteome</keyword>
<dbReference type="InterPro" id="IPR011932">
    <property type="entry name" value="Recomb_XerD"/>
</dbReference>
<dbReference type="AlphaFoldDB" id="A0LG25"/>
<evidence type="ECO:0000256" key="8">
    <source>
        <dbReference type="ARBA" id="ARBA00023125"/>
    </source>
</evidence>
<dbReference type="Pfam" id="PF00589">
    <property type="entry name" value="Phage_integrase"/>
    <property type="match status" value="1"/>
</dbReference>
<sequence length="294" mass="32946">MDRWLDLFLNHITVEKGLSPNTVAGYGGDLQEMLGYFGKHGVSSWEAVSREDIVSYLESVSGRLSHRSKARRLAALRAFFKYLERTGKMSGSPAALVRFPKFNPGLPKTLTGREVDALLAAPAAGTPLGQRDRAMLELLYATGLRVSELADLQLDQVHLEAGYLVARGKGDKERPVPMGEPAGEALQIYLRDGRRRLLKDGRSREVFLNRRAVKLTRQGIWKIIKQYALKSGIRQNLTPHVLRHSFATHLLENGADLRSLQAMLGHADISTTQIYTHVAKKRLKEVHLKFHPRP</sequence>
<evidence type="ECO:0000256" key="5">
    <source>
        <dbReference type="ARBA" id="ARBA00022618"/>
    </source>
</evidence>
<dbReference type="CDD" id="cd00798">
    <property type="entry name" value="INT_XerDC_C"/>
    <property type="match status" value="1"/>
</dbReference>
<dbReference type="InterPro" id="IPR023009">
    <property type="entry name" value="Tyrosine_recombinase_XerC/XerD"/>
</dbReference>
<evidence type="ECO:0000256" key="11">
    <source>
        <dbReference type="HAMAP-Rule" id="MF_01807"/>
    </source>
</evidence>
<dbReference type="PANTHER" id="PTHR30349">
    <property type="entry name" value="PHAGE INTEGRASE-RELATED"/>
    <property type="match status" value="1"/>
</dbReference>
<feature type="active site" evidence="11">
    <location>
        <position position="240"/>
    </location>
</feature>
<dbReference type="InParanoid" id="A0LG25"/>
<keyword evidence="7 11" id="KW-0229">DNA integration</keyword>
<evidence type="ECO:0000256" key="3">
    <source>
        <dbReference type="ARBA" id="ARBA00015810"/>
    </source>
</evidence>
<dbReference type="InterPro" id="IPR044068">
    <property type="entry name" value="CB"/>
</dbReference>
<dbReference type="GO" id="GO:0006313">
    <property type="term" value="P:DNA transposition"/>
    <property type="evidence" value="ECO:0007669"/>
    <property type="project" value="UniProtKB-UniRule"/>
</dbReference>
<evidence type="ECO:0000313" key="14">
    <source>
        <dbReference type="EMBL" id="ABK16377.1"/>
    </source>
</evidence>
<feature type="active site" evidence="11">
    <location>
        <position position="266"/>
    </location>
</feature>
<feature type="domain" description="Tyr recombinase" evidence="12">
    <location>
        <begin position="105"/>
        <end position="288"/>
    </location>
</feature>
<dbReference type="InterPro" id="IPR011010">
    <property type="entry name" value="DNA_brk_join_enz"/>
</dbReference>
<dbReference type="FunCoup" id="A0LG25">
    <property type="interactions" value="204"/>
</dbReference>
<dbReference type="Pfam" id="PF02899">
    <property type="entry name" value="Phage_int_SAM_1"/>
    <property type="match status" value="1"/>
</dbReference>
<evidence type="ECO:0000256" key="2">
    <source>
        <dbReference type="ARBA" id="ARBA00010450"/>
    </source>
</evidence>
<keyword evidence="8 11" id="KW-0238">DNA-binding</keyword>
<evidence type="ECO:0000256" key="7">
    <source>
        <dbReference type="ARBA" id="ARBA00022908"/>
    </source>
</evidence>
<comment type="function">
    <text evidence="11">Site-specific tyrosine recombinase, which acts by catalyzing the cutting and rejoining of the recombining DNA molecules. The XerC-XerD complex is essential to convert dimers of the bacterial chromosome into monomers to permit their segregation at cell division. It also contributes to the segregational stability of plasmids.</text>
</comment>
<dbReference type="GO" id="GO:0003677">
    <property type="term" value="F:DNA binding"/>
    <property type="evidence" value="ECO:0007669"/>
    <property type="project" value="UniProtKB-UniRule"/>
</dbReference>
<dbReference type="HOGENOM" id="CLU_027562_9_6_7"/>
<feature type="active site" evidence="11">
    <location>
        <position position="145"/>
    </location>
</feature>
<feature type="active site" description="O-(3'-phospho-DNA)-tyrosine intermediate" evidence="11">
    <location>
        <position position="275"/>
    </location>
</feature>
<organism evidence="14 15">
    <name type="scientific">Syntrophobacter fumaroxidans (strain DSM 10017 / MPOB)</name>
    <dbReference type="NCBI Taxonomy" id="335543"/>
    <lineage>
        <taxon>Bacteria</taxon>
        <taxon>Pseudomonadati</taxon>
        <taxon>Thermodesulfobacteriota</taxon>
        <taxon>Syntrophobacteria</taxon>
        <taxon>Syntrophobacterales</taxon>
        <taxon>Syntrophobacteraceae</taxon>
        <taxon>Syntrophobacter</taxon>
    </lineage>
</organism>
<name>A0LG25_SYNFM</name>
<dbReference type="Gene3D" id="1.10.443.10">
    <property type="entry name" value="Intergrase catalytic core"/>
    <property type="match status" value="1"/>
</dbReference>
<dbReference type="Gene3D" id="1.10.150.130">
    <property type="match status" value="1"/>
</dbReference>
<dbReference type="eggNOG" id="COG4974">
    <property type="taxonomic scope" value="Bacteria"/>
</dbReference>
<dbReference type="RefSeq" id="WP_011697550.1">
    <property type="nucleotide sequence ID" value="NC_008554.1"/>
</dbReference>
<dbReference type="PROSITE" id="PS51898">
    <property type="entry name" value="TYR_RECOMBINASE"/>
    <property type="match status" value="1"/>
</dbReference>
<dbReference type="InterPro" id="IPR002104">
    <property type="entry name" value="Integrase_catalytic"/>
</dbReference>
<comment type="subcellular location">
    <subcellularLocation>
        <location evidence="1 11">Cytoplasm</location>
    </subcellularLocation>
</comment>
<dbReference type="PANTHER" id="PTHR30349:SF81">
    <property type="entry name" value="TYROSINE RECOMBINASE XERC"/>
    <property type="match status" value="1"/>
</dbReference>
<dbReference type="KEGG" id="sfu:Sfum_0678"/>
<dbReference type="SUPFAM" id="SSF56349">
    <property type="entry name" value="DNA breaking-rejoining enzymes"/>
    <property type="match status" value="1"/>
</dbReference>
<dbReference type="STRING" id="335543.Sfum_0678"/>
<feature type="active site" evidence="11">
    <location>
        <position position="169"/>
    </location>
</feature>
<accession>A0LG25</accession>
<protein>
    <recommendedName>
        <fullName evidence="3 11">Tyrosine recombinase XerD</fullName>
    </recommendedName>
</protein>
<proteinExistence type="inferred from homology"/>
<dbReference type="InterPro" id="IPR013762">
    <property type="entry name" value="Integrase-like_cat_sf"/>
</dbReference>
<dbReference type="HAMAP" id="MF_01807">
    <property type="entry name" value="Recomb_XerD"/>
    <property type="match status" value="1"/>
</dbReference>
<dbReference type="PROSITE" id="PS51900">
    <property type="entry name" value="CB"/>
    <property type="match status" value="1"/>
</dbReference>
<dbReference type="HAMAP" id="MF_01808">
    <property type="entry name" value="Recomb_XerC_XerD"/>
    <property type="match status" value="1"/>
</dbReference>
<dbReference type="GO" id="GO:0005737">
    <property type="term" value="C:cytoplasm"/>
    <property type="evidence" value="ECO:0007669"/>
    <property type="project" value="UniProtKB-SubCell"/>
</dbReference>
<dbReference type="GO" id="GO:0007059">
    <property type="term" value="P:chromosome segregation"/>
    <property type="evidence" value="ECO:0007669"/>
    <property type="project" value="UniProtKB-UniRule"/>
</dbReference>
<dbReference type="InterPro" id="IPR010998">
    <property type="entry name" value="Integrase_recombinase_N"/>
</dbReference>
<evidence type="ECO:0000259" key="12">
    <source>
        <dbReference type="PROSITE" id="PS51898"/>
    </source>
</evidence>
<dbReference type="GO" id="GO:0009037">
    <property type="term" value="F:tyrosine-based site-specific recombinase activity"/>
    <property type="evidence" value="ECO:0007669"/>
    <property type="project" value="UniProtKB-UniRule"/>
</dbReference>
<evidence type="ECO:0000313" key="15">
    <source>
        <dbReference type="Proteomes" id="UP000001784"/>
    </source>
</evidence>
<dbReference type="EMBL" id="CP000478">
    <property type="protein sequence ID" value="ABK16377.1"/>
    <property type="molecule type" value="Genomic_DNA"/>
</dbReference>
<evidence type="ECO:0000256" key="1">
    <source>
        <dbReference type="ARBA" id="ARBA00004496"/>
    </source>
</evidence>
<feature type="active site" evidence="11">
    <location>
        <position position="243"/>
    </location>
</feature>
<keyword evidence="10 11" id="KW-0131">Cell cycle</keyword>
<evidence type="ECO:0000256" key="6">
    <source>
        <dbReference type="ARBA" id="ARBA00022829"/>
    </source>
</evidence>
<evidence type="ECO:0000256" key="10">
    <source>
        <dbReference type="ARBA" id="ARBA00023306"/>
    </source>
</evidence>
<reference evidence="14 15" key="1">
    <citation type="submission" date="2006-10" db="EMBL/GenBank/DDBJ databases">
        <title>Complete sequence of Syntrophobacter fumaroxidans MPOB.</title>
        <authorList>
            <consortium name="US DOE Joint Genome Institute"/>
            <person name="Copeland A."/>
            <person name="Lucas S."/>
            <person name="Lapidus A."/>
            <person name="Barry K."/>
            <person name="Detter J.C."/>
            <person name="Glavina del Rio T."/>
            <person name="Hammon N."/>
            <person name="Israni S."/>
            <person name="Pitluck S."/>
            <person name="Goltsman E.G."/>
            <person name="Martinez M."/>
            <person name="Schmutz J."/>
            <person name="Larimer F."/>
            <person name="Land M."/>
            <person name="Hauser L."/>
            <person name="Kyrpides N."/>
            <person name="Kim E."/>
            <person name="Boone D.R."/>
            <person name="Brockman F."/>
            <person name="Culley D."/>
            <person name="Ferry J."/>
            <person name="Gunsalus R."/>
            <person name="McInerney M.J."/>
            <person name="Morrison M."/>
            <person name="Plugge C."/>
            <person name="Rohlin L."/>
            <person name="Scholten J."/>
            <person name="Sieber J."/>
            <person name="Stams A.J.M."/>
            <person name="Worm P."/>
            <person name="Henstra A.M."/>
            <person name="Richardson P."/>
        </authorList>
    </citation>
    <scope>NUCLEOTIDE SEQUENCE [LARGE SCALE GENOMIC DNA]</scope>
    <source>
        <strain evidence="15">DSM 10017 / MPOB</strain>
    </source>
</reference>
<evidence type="ECO:0000256" key="4">
    <source>
        <dbReference type="ARBA" id="ARBA00022490"/>
    </source>
</evidence>
<dbReference type="Proteomes" id="UP000001784">
    <property type="component" value="Chromosome"/>
</dbReference>
<keyword evidence="6 11" id="KW-0159">Chromosome partition</keyword>
<dbReference type="OrthoDB" id="9801717at2"/>
<dbReference type="InterPro" id="IPR004107">
    <property type="entry name" value="Integrase_SAM-like_N"/>
</dbReference>
<evidence type="ECO:0000259" key="13">
    <source>
        <dbReference type="PROSITE" id="PS51900"/>
    </source>
</evidence>
<keyword evidence="5 11" id="KW-0132">Cell division</keyword>
<dbReference type="NCBIfam" id="TIGR02225">
    <property type="entry name" value="recomb_XerD"/>
    <property type="match status" value="1"/>
</dbReference>
<feature type="domain" description="Core-binding (CB)" evidence="13">
    <location>
        <begin position="1"/>
        <end position="84"/>
    </location>
</feature>
<dbReference type="InterPro" id="IPR050090">
    <property type="entry name" value="Tyrosine_recombinase_XerCD"/>
</dbReference>
<keyword evidence="4 11" id="KW-0963">Cytoplasm</keyword>
<gene>
    <name evidence="11" type="primary">xerD</name>
    <name evidence="14" type="ordered locus">Sfum_0678</name>
</gene>
<comment type="similarity">
    <text evidence="2 11">Belongs to the 'phage' integrase family. XerD subfamily.</text>
</comment>
<evidence type="ECO:0000256" key="9">
    <source>
        <dbReference type="ARBA" id="ARBA00023172"/>
    </source>
</evidence>
<comment type="subunit">
    <text evidence="11">Forms a cyclic heterotetrameric complex composed of two molecules of XerC and two molecules of XerD.</text>
</comment>
<dbReference type="NCBIfam" id="NF001399">
    <property type="entry name" value="PRK00283.1"/>
    <property type="match status" value="1"/>
</dbReference>
<dbReference type="GO" id="GO:0051301">
    <property type="term" value="P:cell division"/>
    <property type="evidence" value="ECO:0007669"/>
    <property type="project" value="UniProtKB-KW"/>
</dbReference>